<evidence type="ECO:0000313" key="2">
    <source>
        <dbReference type="EMBL" id="XAH75837.1"/>
    </source>
</evidence>
<gene>
    <name evidence="2" type="ORF">V6984_08805</name>
</gene>
<dbReference type="EMBL" id="CP146256">
    <property type="protein sequence ID" value="XAH75837.1"/>
    <property type="molecule type" value="Genomic_DNA"/>
</dbReference>
<feature type="region of interest" description="Disordered" evidence="1">
    <location>
        <begin position="503"/>
        <end position="535"/>
    </location>
</feature>
<keyword evidence="3" id="KW-1185">Reference proteome</keyword>
<proteinExistence type="predicted"/>
<name>A0ABZ3F2S8_9FIRM</name>
<sequence>MPEEIKRKRGRPPKNKTDTISKSETKIPDAFEKSYEFNSYCSPQYISDAIFNCGVYDYFSKEEIDSVLRNPIVNHDTAIKLSEFVYGKSGIIGNSIDYCTSIMTLDRVITSKSKTRKAESNKELMSSVLKTINDKSFIRDGLFTDMLDGIAFYYFETTKKASDKSKFMSDYEVENIVEINELGINASIITLPWEYTKIVGKKNSRYVLAFNLQYFNTYNGESLNRKLRKYPKEIVDGYNDKTRKGNWLVLDNNKTMCVKIKCKDNEAWGRSLIIAALSDVLYKDYFTDTKRKTLDEISNKVVYEVFPENKQGNGSSLNQTQQQNQHDTVKKAIMNKNSRGGTTFISLAAGTELDSVDTSTDIFDEKNEANLNNDIAVDLGISASLIGAMSTGNYAAGSQNLEMITSQLYTWICLWKNELVHVINKNIINDEKNAVDIYYFPTSFVNRKEFFEMMSMLYTQAGGSLTFLIASSGIDPEIYLNVLDSEVDKGYFEKYLPHLTSATVSKDDNVGGRPTGDNPEENKGGNSLPSPSDKK</sequence>
<feature type="compositionally biased region" description="Polar residues" evidence="1">
    <location>
        <begin position="524"/>
        <end position="535"/>
    </location>
</feature>
<dbReference type="Proteomes" id="UP001451571">
    <property type="component" value="Chromosome"/>
</dbReference>
<dbReference type="RefSeq" id="WP_342759413.1">
    <property type="nucleotide sequence ID" value="NZ_CP146256.1"/>
</dbReference>
<reference evidence="2 3" key="1">
    <citation type="submission" date="2024-02" db="EMBL/GenBank/DDBJ databases">
        <title>Bacterial strain from lacustrine sediment.</title>
        <authorList>
            <person name="Petit C."/>
            <person name="Fadhlaoui K."/>
        </authorList>
    </citation>
    <scope>NUCLEOTIDE SEQUENCE [LARGE SCALE GENOMIC DNA]</scope>
    <source>
        <strain evidence="2 3">IPX-CK</strain>
    </source>
</reference>
<evidence type="ECO:0008006" key="4">
    <source>
        <dbReference type="Google" id="ProtNLM"/>
    </source>
</evidence>
<feature type="region of interest" description="Disordered" evidence="1">
    <location>
        <begin position="1"/>
        <end position="21"/>
    </location>
</feature>
<accession>A0ABZ3F2S8</accession>
<organism evidence="2 3">
    <name type="scientific">Kineothrix sedimenti</name>
    <dbReference type="NCBI Taxonomy" id="3123317"/>
    <lineage>
        <taxon>Bacteria</taxon>
        <taxon>Bacillati</taxon>
        <taxon>Bacillota</taxon>
        <taxon>Clostridia</taxon>
        <taxon>Lachnospirales</taxon>
        <taxon>Lachnospiraceae</taxon>
        <taxon>Kineothrix</taxon>
    </lineage>
</organism>
<protein>
    <recommendedName>
        <fullName evidence="4">SPP1 family phage portal protein</fullName>
    </recommendedName>
</protein>
<evidence type="ECO:0000256" key="1">
    <source>
        <dbReference type="SAM" id="MobiDB-lite"/>
    </source>
</evidence>
<evidence type="ECO:0000313" key="3">
    <source>
        <dbReference type="Proteomes" id="UP001451571"/>
    </source>
</evidence>